<keyword evidence="4" id="KW-1185">Reference proteome</keyword>
<keyword evidence="3" id="KW-0067">ATP-binding</keyword>
<evidence type="ECO:0000313" key="4">
    <source>
        <dbReference type="Proteomes" id="UP000294894"/>
    </source>
</evidence>
<dbReference type="GO" id="GO:0005829">
    <property type="term" value="C:cytosol"/>
    <property type="evidence" value="ECO:0007669"/>
    <property type="project" value="TreeGrafter"/>
</dbReference>
<dbReference type="InterPro" id="IPR006935">
    <property type="entry name" value="Helicase/UvrB_N"/>
</dbReference>
<protein>
    <submittedName>
        <fullName evidence="3">DEAD/DEAH box helicase</fullName>
    </submittedName>
</protein>
<evidence type="ECO:0000256" key="1">
    <source>
        <dbReference type="SAM" id="MobiDB-lite"/>
    </source>
</evidence>
<feature type="region of interest" description="Disordered" evidence="1">
    <location>
        <begin position="500"/>
        <end position="524"/>
    </location>
</feature>
<dbReference type="KEGG" id="noy:EXE57_17180"/>
<dbReference type="GO" id="GO:0003677">
    <property type="term" value="F:DNA binding"/>
    <property type="evidence" value="ECO:0007669"/>
    <property type="project" value="InterPro"/>
</dbReference>
<accession>A0A4P7GNM2</accession>
<keyword evidence="3" id="KW-0547">Nucleotide-binding</keyword>
<organism evidence="3 4">
    <name type="scientific">Nocardioides euryhalodurans</name>
    <dbReference type="NCBI Taxonomy" id="2518370"/>
    <lineage>
        <taxon>Bacteria</taxon>
        <taxon>Bacillati</taxon>
        <taxon>Actinomycetota</taxon>
        <taxon>Actinomycetes</taxon>
        <taxon>Propionibacteriales</taxon>
        <taxon>Nocardioidaceae</taxon>
        <taxon>Nocardioides</taxon>
    </lineage>
</organism>
<dbReference type="GO" id="GO:0016787">
    <property type="term" value="F:hydrolase activity"/>
    <property type="evidence" value="ECO:0007669"/>
    <property type="project" value="InterPro"/>
</dbReference>
<dbReference type="Proteomes" id="UP000294894">
    <property type="component" value="Chromosome"/>
</dbReference>
<gene>
    <name evidence="3" type="ORF">EXE57_17180</name>
</gene>
<feature type="compositionally biased region" description="Polar residues" evidence="1">
    <location>
        <begin position="515"/>
        <end position="524"/>
    </location>
</feature>
<dbReference type="PANTHER" id="PTHR47396:SF2">
    <property type="entry name" value="HELICASE ATP-BINDING DOMAIN-CONTAINING PROTEIN"/>
    <property type="match status" value="1"/>
</dbReference>
<dbReference type="InterPro" id="IPR014001">
    <property type="entry name" value="Helicase_ATP-bd"/>
</dbReference>
<dbReference type="EMBL" id="CP038267">
    <property type="protein sequence ID" value="QBR93818.1"/>
    <property type="molecule type" value="Genomic_DNA"/>
</dbReference>
<dbReference type="OrthoDB" id="5165890at2"/>
<reference evidence="3 4" key="1">
    <citation type="submission" date="2019-03" db="EMBL/GenBank/DDBJ databases">
        <title>Three New Species of Nocardioides, Nocardioides euryhalodurans sp. nov., Nocardioides seonyuensis sp. nov. and Nocardioides eburneoflavus sp. nov., Iolated from Soil.</title>
        <authorList>
            <person name="Roh S.G."/>
            <person name="Lee C."/>
            <person name="Kim M.-K."/>
            <person name="Kim S.B."/>
        </authorList>
    </citation>
    <scope>NUCLEOTIDE SEQUENCE [LARGE SCALE GENOMIC DNA]</scope>
    <source>
        <strain evidence="3 4">MMS17-SY117</strain>
    </source>
</reference>
<dbReference type="Gene3D" id="3.40.50.300">
    <property type="entry name" value="P-loop containing nucleotide triphosphate hydrolases"/>
    <property type="match status" value="2"/>
</dbReference>
<dbReference type="Pfam" id="PF04851">
    <property type="entry name" value="ResIII"/>
    <property type="match status" value="1"/>
</dbReference>
<name>A0A4P7GNM2_9ACTN</name>
<evidence type="ECO:0000259" key="2">
    <source>
        <dbReference type="PROSITE" id="PS51192"/>
    </source>
</evidence>
<sequence>MTGRLEPVPLSPAWPDRAAWGTATSLRAWQQAAMEDYFARSPRDFLAVATPGAGKTTFALSVAAELIGRRIIDRIIVVAPTEHLKSQWAEAAARAGIPLDPTYSAGKGKTSSDYVGVAVTYAGVAVNPLAMRIRAERFKTLVILDEVHHAGDALSWGEGVREAFEPAARRLALTGTPFRSDVNPIPFVTYAPGPDGIPRSVADFTYGYAHALADHVVRPVLFLAYSGQMTWRTSAGDEVAASLGEPLTKDLNAQALRTALDPKGAWIPSVLAAADKRLSEVRRHVPDAGGLVIATDQVSARAYAAVLKQISGESPTVVLSDEKAASKRIATFAEDESRWMVAVRMVSEGVDVPRLAVGVYATTTATPLFFAQAVGRFVRARKRGETASVFVPSVPSLLGFASELEAQRDHVLGRKVTDEDDIFAAERDLLEKAEQGESASDELERSFEALGSEARFDHVLFDGASFGHAGEVQVGSEEEMDFLGIPGLLEADQVRELLHHRQSERARTRKPASPQPDTVEQVSTHEQLAVLRRELNGLVAAWHHRTGQAHGITHAALRKECGGPAAAIANAEQLLARIDRIREWATRKSS</sequence>
<dbReference type="GO" id="GO:0005524">
    <property type="term" value="F:ATP binding"/>
    <property type="evidence" value="ECO:0007669"/>
    <property type="project" value="InterPro"/>
</dbReference>
<dbReference type="PROSITE" id="PS51192">
    <property type="entry name" value="HELICASE_ATP_BIND_1"/>
    <property type="match status" value="1"/>
</dbReference>
<dbReference type="InterPro" id="IPR050742">
    <property type="entry name" value="Helicase_Restrict-Modif_Enz"/>
</dbReference>
<dbReference type="SUPFAM" id="SSF52540">
    <property type="entry name" value="P-loop containing nucleoside triphosphate hydrolases"/>
    <property type="match status" value="2"/>
</dbReference>
<feature type="domain" description="Helicase ATP-binding" evidence="2">
    <location>
        <begin position="36"/>
        <end position="195"/>
    </location>
</feature>
<keyword evidence="3" id="KW-0347">Helicase</keyword>
<dbReference type="AlphaFoldDB" id="A0A4P7GNM2"/>
<dbReference type="PANTHER" id="PTHR47396">
    <property type="entry name" value="TYPE I RESTRICTION ENZYME ECOKI R PROTEIN"/>
    <property type="match status" value="1"/>
</dbReference>
<keyword evidence="3" id="KW-0378">Hydrolase</keyword>
<evidence type="ECO:0000313" key="3">
    <source>
        <dbReference type="EMBL" id="QBR93818.1"/>
    </source>
</evidence>
<dbReference type="SMART" id="SM00487">
    <property type="entry name" value="DEXDc"/>
    <property type="match status" value="1"/>
</dbReference>
<dbReference type="GO" id="GO:0004386">
    <property type="term" value="F:helicase activity"/>
    <property type="evidence" value="ECO:0007669"/>
    <property type="project" value="UniProtKB-KW"/>
</dbReference>
<proteinExistence type="predicted"/>
<dbReference type="InterPro" id="IPR027417">
    <property type="entry name" value="P-loop_NTPase"/>
</dbReference>